<dbReference type="InterPro" id="IPR043129">
    <property type="entry name" value="ATPase_NBD"/>
</dbReference>
<dbReference type="EC" id="1.3.1.74" evidence="7"/>
<dbReference type="Gene3D" id="1.20.1270.10">
    <property type="match status" value="1"/>
</dbReference>
<accession>B4D3J3</accession>
<dbReference type="PROSITE" id="PS01036">
    <property type="entry name" value="HSP70_3"/>
    <property type="match status" value="1"/>
</dbReference>
<evidence type="ECO:0000256" key="6">
    <source>
        <dbReference type="SAM" id="MobiDB-lite"/>
    </source>
</evidence>
<dbReference type="InterPro" id="IPR029047">
    <property type="entry name" value="HSP70_peptide-bd_sf"/>
</dbReference>
<keyword evidence="3 5" id="KW-0067">ATP-binding</keyword>
<evidence type="ECO:0000313" key="8">
    <source>
        <dbReference type="Proteomes" id="UP000005824"/>
    </source>
</evidence>
<dbReference type="Gene3D" id="3.90.640.10">
    <property type="entry name" value="Actin, Chain A, domain 4"/>
    <property type="match status" value="1"/>
</dbReference>
<dbReference type="GO" id="GO:0140662">
    <property type="term" value="F:ATP-dependent protein folding chaperone"/>
    <property type="evidence" value="ECO:0007669"/>
    <property type="project" value="InterPro"/>
</dbReference>
<evidence type="ECO:0000256" key="2">
    <source>
        <dbReference type="ARBA" id="ARBA00022741"/>
    </source>
</evidence>
<dbReference type="NCBIfam" id="NF001413">
    <property type="entry name" value="PRK00290.1"/>
    <property type="match status" value="1"/>
</dbReference>
<dbReference type="SUPFAM" id="SSF100920">
    <property type="entry name" value="Heat shock protein 70kD (HSP70), peptide-binding domain"/>
    <property type="match status" value="1"/>
</dbReference>
<dbReference type="EMBL" id="ABVL01000010">
    <property type="protein sequence ID" value="EDY18823.1"/>
    <property type="molecule type" value="Genomic_DNA"/>
</dbReference>
<keyword evidence="8" id="KW-1185">Reference proteome</keyword>
<evidence type="ECO:0000256" key="1">
    <source>
        <dbReference type="ARBA" id="ARBA00007381"/>
    </source>
</evidence>
<dbReference type="PROSITE" id="PS00297">
    <property type="entry name" value="HSP70_1"/>
    <property type="match status" value="1"/>
</dbReference>
<dbReference type="Gene3D" id="2.60.34.10">
    <property type="entry name" value="Substrate Binding Domain Of DNAk, Chain A, domain 1"/>
    <property type="match status" value="1"/>
</dbReference>
<keyword evidence="7" id="KW-0560">Oxidoreductase</keyword>
<organism evidence="7 8">
    <name type="scientific">Chthoniobacter flavus Ellin428</name>
    <dbReference type="NCBI Taxonomy" id="497964"/>
    <lineage>
        <taxon>Bacteria</taxon>
        <taxon>Pseudomonadati</taxon>
        <taxon>Verrucomicrobiota</taxon>
        <taxon>Spartobacteria</taxon>
        <taxon>Chthoniobacterales</taxon>
        <taxon>Chthoniobacteraceae</taxon>
        <taxon>Chthoniobacter</taxon>
    </lineage>
</organism>
<dbReference type="PRINTS" id="PR00301">
    <property type="entry name" value="HEATSHOCK70"/>
</dbReference>
<dbReference type="GO" id="GO:0032440">
    <property type="term" value="F:2-alkenal reductase [NAD(P)H] activity"/>
    <property type="evidence" value="ECO:0007669"/>
    <property type="project" value="UniProtKB-EC"/>
</dbReference>
<dbReference type="InterPro" id="IPR018181">
    <property type="entry name" value="Heat_shock_70_CS"/>
</dbReference>
<feature type="region of interest" description="Disordered" evidence="6">
    <location>
        <begin position="240"/>
        <end position="264"/>
    </location>
</feature>
<evidence type="ECO:0000313" key="7">
    <source>
        <dbReference type="EMBL" id="EDY18823.1"/>
    </source>
</evidence>
<evidence type="ECO:0000256" key="3">
    <source>
        <dbReference type="ARBA" id="ARBA00022840"/>
    </source>
</evidence>
<dbReference type="Proteomes" id="UP000005824">
    <property type="component" value="Unassembled WGS sequence"/>
</dbReference>
<sequence>MIVGIDLGTTNSLIGAMDAGFPILLADADGERLTPSVVHFPASGEPLVGRAAARTRAVDSEHTVYSIKRFIGRRVGEEADDVSYPLAGEKGAPVRVRMRDRDYTPEEISALVLKKLRVDAERALDTEITRAVITVPAYFNDAQRNATKAAGELAGFTVERIVNEPTAAALAYGLDKLRDRAKIAVFDLGGGTFDISILELNQGVFQVLATNGNTRLGGDDIDNALIEKLRRDALRPRWRRGIEEDGQRASRVPTSPEKDGDAQERIPPSIFARLREAAIVAKHRLSSEESVTIDLPFIEGAQSVSLTLTRAELETIAAPIVEKTRWHCRRALADAKLTPAELDDVILVGGQTRMPLVRRLVAEIFGREPNVSQNPDEAVALGATIQAGILSGAVQNVVLLDITPLSLGIETFGGLMNVIIPRNSTIPIKTGEMFTNAVAGQQSMLIKVLQGEREIARDNWPLGEFTLDFERAPKGQARVGVQFEIDANGILHVLARDTKTGAEKIVQVSSAIDVSDEAVEKMLEESLEHAFEDMSDRVFTEAKLKSDELLPAVRAALQKVGDQLTDEERTQISAANAEVEAALAAGEPHRLKRANAALDEATQRLATLLIEQAMKAGGR</sequence>
<dbReference type="InParanoid" id="B4D3J3"/>
<comment type="caution">
    <text evidence="7">The sequence shown here is derived from an EMBL/GenBank/DDBJ whole genome shotgun (WGS) entry which is preliminary data.</text>
</comment>
<dbReference type="GO" id="GO:0005524">
    <property type="term" value="F:ATP binding"/>
    <property type="evidence" value="ECO:0007669"/>
    <property type="project" value="UniProtKB-KW"/>
</dbReference>
<dbReference type="STRING" id="497964.CfE428DRAFT_3481"/>
<proteinExistence type="inferred from homology"/>
<dbReference type="Pfam" id="PF00012">
    <property type="entry name" value="HSP70"/>
    <property type="match status" value="1"/>
</dbReference>
<dbReference type="PANTHER" id="PTHR19375">
    <property type="entry name" value="HEAT SHOCK PROTEIN 70KDA"/>
    <property type="match status" value="1"/>
</dbReference>
<dbReference type="RefSeq" id="WP_006980806.1">
    <property type="nucleotide sequence ID" value="NZ_ABVL01000010.1"/>
</dbReference>
<dbReference type="PROSITE" id="PS00329">
    <property type="entry name" value="HSP70_2"/>
    <property type="match status" value="1"/>
</dbReference>
<gene>
    <name evidence="7" type="ORF">CfE428DRAFT_3481</name>
</gene>
<protein>
    <submittedName>
        <fullName evidence="7">2-alkenal reductase</fullName>
        <ecNumber evidence="7">1.3.1.74</ecNumber>
    </submittedName>
</protein>
<keyword evidence="2 5" id="KW-0547">Nucleotide-binding</keyword>
<dbReference type="InterPro" id="IPR029048">
    <property type="entry name" value="HSP70_C_sf"/>
</dbReference>
<reference evidence="7 8" key="1">
    <citation type="journal article" date="2011" name="J. Bacteriol.">
        <title>Genome sequence of Chthoniobacter flavus Ellin428, an aerobic heterotrophic soil bacterium.</title>
        <authorList>
            <person name="Kant R."/>
            <person name="van Passel M.W."/>
            <person name="Palva A."/>
            <person name="Lucas S."/>
            <person name="Lapidus A."/>
            <person name="Glavina Del Rio T."/>
            <person name="Dalin E."/>
            <person name="Tice H."/>
            <person name="Bruce D."/>
            <person name="Goodwin L."/>
            <person name="Pitluck S."/>
            <person name="Larimer F.W."/>
            <person name="Land M.L."/>
            <person name="Hauser L."/>
            <person name="Sangwan P."/>
            <person name="de Vos W.M."/>
            <person name="Janssen P.H."/>
            <person name="Smidt H."/>
        </authorList>
    </citation>
    <scope>NUCLEOTIDE SEQUENCE [LARGE SCALE GENOMIC DNA]</scope>
    <source>
        <strain evidence="7 8">Ellin428</strain>
    </source>
</reference>
<dbReference type="eggNOG" id="COG0443">
    <property type="taxonomic scope" value="Bacteria"/>
</dbReference>
<dbReference type="InterPro" id="IPR013126">
    <property type="entry name" value="Hsp_70_fam"/>
</dbReference>
<dbReference type="FunFam" id="3.90.640.10:FF:000003">
    <property type="entry name" value="Molecular chaperone DnaK"/>
    <property type="match status" value="1"/>
</dbReference>
<comment type="similarity">
    <text evidence="1 5">Belongs to the heat shock protein 70 family.</text>
</comment>
<dbReference type="SUPFAM" id="SSF53067">
    <property type="entry name" value="Actin-like ATPase domain"/>
    <property type="match status" value="2"/>
</dbReference>
<evidence type="ECO:0000256" key="5">
    <source>
        <dbReference type="RuleBase" id="RU003322"/>
    </source>
</evidence>
<dbReference type="AlphaFoldDB" id="B4D3J3"/>
<dbReference type="SUPFAM" id="SSF100934">
    <property type="entry name" value="Heat shock protein 70kD (HSP70), C-terminal subdomain"/>
    <property type="match status" value="1"/>
</dbReference>
<evidence type="ECO:0000256" key="4">
    <source>
        <dbReference type="ARBA" id="ARBA00023186"/>
    </source>
</evidence>
<dbReference type="FunFam" id="3.30.420.40:FF:000071">
    <property type="entry name" value="Molecular chaperone DnaK"/>
    <property type="match status" value="1"/>
</dbReference>
<keyword evidence="4" id="KW-0143">Chaperone</keyword>
<name>B4D3J3_9BACT</name>
<dbReference type="Gene3D" id="3.30.420.40">
    <property type="match status" value="2"/>
</dbReference>